<evidence type="ECO:0000313" key="2">
    <source>
        <dbReference type="RefSeq" id="XP_024936722.1"/>
    </source>
</evidence>
<dbReference type="AlphaFoldDB" id="A0AAJ7R9Z6"/>
<keyword evidence="1" id="KW-1185">Reference proteome</keyword>
<gene>
    <name evidence="2" type="primary">LOC112493790</name>
</gene>
<name>A0AAJ7R9Z6_CEPCN</name>
<proteinExistence type="predicted"/>
<sequence length="176" mass="20051">MEKRPMLTALRERLYTILQQKLLLSSRRRYPSSIVAYCDGIIGQFYGNSSRYYVQGSFKLLASSEAFSMMKIPSGFPMSMNSIPLYVIVDDRRDITNDLKNRQVTSLRAIATSTISQRDSDCVTSLRQHSVVGFPVSKSSKEQLYDRLLKVCGFPYVYLVYLDRLAPLGQTTECAF</sequence>
<dbReference type="Proteomes" id="UP000694920">
    <property type="component" value="Unplaced"/>
</dbReference>
<reference evidence="2" key="1">
    <citation type="submission" date="2025-08" db="UniProtKB">
        <authorList>
            <consortium name="RefSeq"/>
        </authorList>
    </citation>
    <scope>IDENTIFICATION</scope>
</reference>
<dbReference type="RefSeq" id="XP_024936722.1">
    <property type="nucleotide sequence ID" value="XM_025080954.1"/>
</dbReference>
<dbReference type="GeneID" id="112493790"/>
<protein>
    <submittedName>
        <fullName evidence="2">Uncharacterized protein LOC112493790</fullName>
    </submittedName>
</protein>
<organism evidence="1 2">
    <name type="scientific">Cephus cinctus</name>
    <name type="common">Wheat stem sawfly</name>
    <dbReference type="NCBI Taxonomy" id="211228"/>
    <lineage>
        <taxon>Eukaryota</taxon>
        <taxon>Metazoa</taxon>
        <taxon>Ecdysozoa</taxon>
        <taxon>Arthropoda</taxon>
        <taxon>Hexapoda</taxon>
        <taxon>Insecta</taxon>
        <taxon>Pterygota</taxon>
        <taxon>Neoptera</taxon>
        <taxon>Endopterygota</taxon>
        <taxon>Hymenoptera</taxon>
        <taxon>Cephoidea</taxon>
        <taxon>Cephidae</taxon>
        <taxon>Cephus</taxon>
    </lineage>
</organism>
<accession>A0AAJ7R9Z6</accession>
<evidence type="ECO:0000313" key="1">
    <source>
        <dbReference type="Proteomes" id="UP000694920"/>
    </source>
</evidence>
<dbReference type="KEGG" id="ccin:112493790"/>